<name>H5SCI6_9BACT</name>
<proteinExistence type="predicted"/>
<gene>
    <name evidence="1" type="ORF">HGMM_F10H10C07</name>
</gene>
<reference evidence="1" key="2">
    <citation type="journal article" date="2012" name="PLoS ONE">
        <title>A Deeply Branching Thermophilic Bacterium with an Ancient Acetyl-CoA Pathway Dominates a Subsurface Ecosystem.</title>
        <authorList>
            <person name="Takami H."/>
            <person name="Noguchi H."/>
            <person name="Takaki Y."/>
            <person name="Uchiyama I."/>
            <person name="Toyoda A."/>
            <person name="Nishi S."/>
            <person name="Chee G.-J."/>
            <person name="Arai W."/>
            <person name="Nunoura T."/>
            <person name="Itoh T."/>
            <person name="Hattori M."/>
            <person name="Takai K."/>
        </authorList>
    </citation>
    <scope>NUCLEOTIDE SEQUENCE</scope>
</reference>
<sequence>MRRIWLIAVGAIAFGLLPSLERAQDRASFQVGDTTPAFDVVDVTGPNKGKQLCYV</sequence>
<reference evidence="1" key="1">
    <citation type="journal article" date="2005" name="Environ. Microbiol.">
        <title>Genetic and functional properties of uncultivated thermophilic crenarchaeotes from a subsurface gold mine as revealed by analysis of genome fragments.</title>
        <authorList>
            <person name="Nunoura T."/>
            <person name="Hirayama H."/>
            <person name="Takami H."/>
            <person name="Oida H."/>
            <person name="Nishi S."/>
            <person name="Shimamura S."/>
            <person name="Suzuki Y."/>
            <person name="Inagaki F."/>
            <person name="Takai K."/>
            <person name="Nealson K.H."/>
            <person name="Horikoshi K."/>
        </authorList>
    </citation>
    <scope>NUCLEOTIDE SEQUENCE</scope>
</reference>
<evidence type="ECO:0000313" key="1">
    <source>
        <dbReference type="EMBL" id="BAL53872.1"/>
    </source>
</evidence>
<dbReference type="AlphaFoldDB" id="H5SCI6"/>
<protein>
    <submittedName>
        <fullName evidence="1">Uncharacterized protein</fullName>
    </submittedName>
</protein>
<organism evidence="1">
    <name type="scientific">uncultured Acidobacteriota bacterium</name>
    <dbReference type="NCBI Taxonomy" id="171953"/>
    <lineage>
        <taxon>Bacteria</taxon>
        <taxon>Pseudomonadati</taxon>
        <taxon>Acidobacteriota</taxon>
        <taxon>environmental samples</taxon>
    </lineage>
</organism>
<accession>H5SCI6</accession>
<dbReference type="EMBL" id="AP011670">
    <property type="protein sequence ID" value="BAL53872.1"/>
    <property type="molecule type" value="Genomic_DNA"/>
</dbReference>